<evidence type="ECO:0000313" key="1">
    <source>
        <dbReference type="EMBL" id="OTF96786.1"/>
    </source>
</evidence>
<proteinExistence type="predicted"/>
<name>A0A251SD58_HELAN</name>
<dbReference type="EMBL" id="CM007903">
    <property type="protein sequence ID" value="OTF96786.1"/>
    <property type="molecule type" value="Genomic_DNA"/>
</dbReference>
<dbReference type="AlphaFoldDB" id="A0A251SD58"/>
<organism evidence="1 2">
    <name type="scientific">Helianthus annuus</name>
    <name type="common">Common sunflower</name>
    <dbReference type="NCBI Taxonomy" id="4232"/>
    <lineage>
        <taxon>Eukaryota</taxon>
        <taxon>Viridiplantae</taxon>
        <taxon>Streptophyta</taxon>
        <taxon>Embryophyta</taxon>
        <taxon>Tracheophyta</taxon>
        <taxon>Spermatophyta</taxon>
        <taxon>Magnoliopsida</taxon>
        <taxon>eudicotyledons</taxon>
        <taxon>Gunneridae</taxon>
        <taxon>Pentapetalae</taxon>
        <taxon>asterids</taxon>
        <taxon>campanulids</taxon>
        <taxon>Asterales</taxon>
        <taxon>Asteraceae</taxon>
        <taxon>Asteroideae</taxon>
        <taxon>Heliantheae alliance</taxon>
        <taxon>Heliantheae</taxon>
        <taxon>Helianthus</taxon>
    </lineage>
</organism>
<gene>
    <name evidence="1" type="ORF">HannXRQ_Chr14g0427411</name>
</gene>
<reference evidence="2" key="1">
    <citation type="journal article" date="2017" name="Nature">
        <title>The sunflower genome provides insights into oil metabolism, flowering and Asterid evolution.</title>
        <authorList>
            <person name="Badouin H."/>
            <person name="Gouzy J."/>
            <person name="Grassa C.J."/>
            <person name="Murat F."/>
            <person name="Staton S.E."/>
            <person name="Cottret L."/>
            <person name="Lelandais-Briere C."/>
            <person name="Owens G.L."/>
            <person name="Carrere S."/>
            <person name="Mayjonade B."/>
            <person name="Legrand L."/>
            <person name="Gill N."/>
            <person name="Kane N.C."/>
            <person name="Bowers J.E."/>
            <person name="Hubner S."/>
            <person name="Bellec A."/>
            <person name="Berard A."/>
            <person name="Berges H."/>
            <person name="Blanchet N."/>
            <person name="Boniface M.C."/>
            <person name="Brunel D."/>
            <person name="Catrice O."/>
            <person name="Chaidir N."/>
            <person name="Claudel C."/>
            <person name="Donnadieu C."/>
            <person name="Faraut T."/>
            <person name="Fievet G."/>
            <person name="Helmstetter N."/>
            <person name="King M."/>
            <person name="Knapp S.J."/>
            <person name="Lai Z."/>
            <person name="Le Paslier M.C."/>
            <person name="Lippi Y."/>
            <person name="Lorenzon L."/>
            <person name="Mandel J.R."/>
            <person name="Marage G."/>
            <person name="Marchand G."/>
            <person name="Marquand E."/>
            <person name="Bret-Mestries E."/>
            <person name="Morien E."/>
            <person name="Nambeesan S."/>
            <person name="Nguyen T."/>
            <person name="Pegot-Espagnet P."/>
            <person name="Pouilly N."/>
            <person name="Raftis F."/>
            <person name="Sallet E."/>
            <person name="Schiex T."/>
            <person name="Thomas J."/>
            <person name="Vandecasteele C."/>
            <person name="Vares D."/>
            <person name="Vear F."/>
            <person name="Vautrin S."/>
            <person name="Crespi M."/>
            <person name="Mangin B."/>
            <person name="Burke J.M."/>
            <person name="Salse J."/>
            <person name="Munos S."/>
            <person name="Vincourt P."/>
            <person name="Rieseberg L.H."/>
            <person name="Langlade N.B."/>
        </authorList>
    </citation>
    <scope>NUCLEOTIDE SEQUENCE [LARGE SCALE GENOMIC DNA]</scope>
    <source>
        <strain evidence="2">cv. SF193</strain>
    </source>
</reference>
<dbReference type="Proteomes" id="UP000215914">
    <property type="component" value="Chromosome 14"/>
</dbReference>
<sequence length="141" mass="16318">MTNQILSKLCETYETLFKRHPHTHRSHLFSRNTKPYLHIAEVGGLAGDREHVEDKEIVPEKIHVTGVTETDDRRHSKLETETIPSFERRPDHVELTGADGDHDGDWFGIVIPLRLVVFARFSWVVPILLVRYLQEIATKPM</sequence>
<dbReference type="InParanoid" id="A0A251SD58"/>
<keyword evidence="2" id="KW-1185">Reference proteome</keyword>
<protein>
    <submittedName>
        <fullName evidence="1">Uncharacterized protein</fullName>
    </submittedName>
</protein>
<accession>A0A251SD58</accession>
<evidence type="ECO:0000313" key="2">
    <source>
        <dbReference type="Proteomes" id="UP000215914"/>
    </source>
</evidence>